<comment type="caution">
    <text evidence="1">The sequence shown here is derived from an EMBL/GenBank/DDBJ whole genome shotgun (WGS) entry which is preliminary data.</text>
</comment>
<reference evidence="1" key="1">
    <citation type="submission" date="2023-04" db="EMBL/GenBank/DDBJ databases">
        <title>Ambrosiozyma monospora NBRC 10751.</title>
        <authorList>
            <person name="Ichikawa N."/>
            <person name="Sato H."/>
            <person name="Tonouchi N."/>
        </authorList>
    </citation>
    <scope>NUCLEOTIDE SEQUENCE</scope>
    <source>
        <strain evidence="1">NBRC 10751</strain>
    </source>
</reference>
<keyword evidence="2" id="KW-1185">Reference proteome</keyword>
<protein>
    <submittedName>
        <fullName evidence="1">Unnamed protein product</fullName>
    </submittedName>
</protein>
<name>A0ACB5UD12_AMBMO</name>
<evidence type="ECO:0000313" key="1">
    <source>
        <dbReference type="EMBL" id="GMF08070.1"/>
    </source>
</evidence>
<organism evidence="1 2">
    <name type="scientific">Ambrosiozyma monospora</name>
    <name type="common">Yeast</name>
    <name type="synonym">Endomycopsis monosporus</name>
    <dbReference type="NCBI Taxonomy" id="43982"/>
    <lineage>
        <taxon>Eukaryota</taxon>
        <taxon>Fungi</taxon>
        <taxon>Dikarya</taxon>
        <taxon>Ascomycota</taxon>
        <taxon>Saccharomycotina</taxon>
        <taxon>Pichiomycetes</taxon>
        <taxon>Pichiales</taxon>
        <taxon>Pichiaceae</taxon>
        <taxon>Ambrosiozyma</taxon>
    </lineage>
</organism>
<dbReference type="EMBL" id="BSXS01016656">
    <property type="protein sequence ID" value="GMF08070.1"/>
    <property type="molecule type" value="Genomic_DNA"/>
</dbReference>
<dbReference type="Proteomes" id="UP001165064">
    <property type="component" value="Unassembled WGS sequence"/>
</dbReference>
<proteinExistence type="predicted"/>
<evidence type="ECO:0000313" key="2">
    <source>
        <dbReference type="Proteomes" id="UP001165064"/>
    </source>
</evidence>
<sequence>MDRHAEVLRIFVNDLNDNTSAINYCCEVYQTNKSLGTKLGYDLIDLCLTTNGEAAIPTILNPKLNFLDPIVVLEKLPDETGLDVLDFFIEFNLRSINTELKNSIIQNELLKVDLIDSKLQKLEKEREYVRLTSSSICPVCGKHFNATSVVVVTTTGQALHYGCNGKDN</sequence>
<gene>
    <name evidence="1" type="ORF">Amon02_001314500</name>
</gene>
<accession>A0ACB5UD12</accession>